<evidence type="ECO:0000259" key="9">
    <source>
        <dbReference type="Pfam" id="PF13813"/>
    </source>
</evidence>
<feature type="transmembrane region" description="Helical" evidence="8">
    <location>
        <begin position="30"/>
        <end position="47"/>
    </location>
</feature>
<proteinExistence type="inferred from homology"/>
<evidence type="ECO:0000256" key="3">
    <source>
        <dbReference type="ARBA" id="ARBA00007282"/>
    </source>
</evidence>
<feature type="transmembrane region" description="Helical" evidence="8">
    <location>
        <begin position="274"/>
        <end position="294"/>
    </location>
</feature>
<reference evidence="10" key="1">
    <citation type="submission" date="2021-02" db="EMBL/GenBank/DDBJ databases">
        <authorList>
            <person name="Nowell W R."/>
        </authorList>
    </citation>
    <scope>NUCLEOTIDE SEQUENCE</scope>
</reference>
<dbReference type="AlphaFoldDB" id="A0A815LTK6"/>
<dbReference type="GO" id="GO:0008374">
    <property type="term" value="F:O-acyltransferase activity"/>
    <property type="evidence" value="ECO:0007669"/>
    <property type="project" value="InterPro"/>
</dbReference>
<dbReference type="EMBL" id="CAJNOM010001764">
    <property type="protein sequence ID" value="CAF1618389.1"/>
    <property type="molecule type" value="Genomic_DNA"/>
</dbReference>
<feature type="transmembrane region" description="Helical" evidence="8">
    <location>
        <begin position="53"/>
        <end position="72"/>
    </location>
</feature>
<evidence type="ECO:0000256" key="7">
    <source>
        <dbReference type="ARBA" id="ARBA00023136"/>
    </source>
</evidence>
<organism evidence="10 13">
    <name type="scientific">Adineta steineri</name>
    <dbReference type="NCBI Taxonomy" id="433720"/>
    <lineage>
        <taxon>Eukaryota</taxon>
        <taxon>Metazoa</taxon>
        <taxon>Spiralia</taxon>
        <taxon>Gnathifera</taxon>
        <taxon>Rotifera</taxon>
        <taxon>Eurotatoria</taxon>
        <taxon>Bdelloidea</taxon>
        <taxon>Adinetida</taxon>
        <taxon>Adinetidae</taxon>
        <taxon>Adineta</taxon>
    </lineage>
</organism>
<dbReference type="PANTHER" id="PTHR31595:SF57">
    <property type="entry name" value="OS04G0481900 PROTEIN"/>
    <property type="match status" value="1"/>
</dbReference>
<dbReference type="InterPro" id="IPR044851">
    <property type="entry name" value="Wax_synthase"/>
</dbReference>
<evidence type="ECO:0000256" key="6">
    <source>
        <dbReference type="ARBA" id="ARBA00022989"/>
    </source>
</evidence>
<comment type="subcellular location">
    <subcellularLocation>
        <location evidence="1">Membrane</location>
        <topology evidence="1">Multi-pass membrane protein</topology>
    </subcellularLocation>
</comment>
<evidence type="ECO:0000313" key="10">
    <source>
        <dbReference type="EMBL" id="CAF1413771.1"/>
    </source>
</evidence>
<dbReference type="PANTHER" id="PTHR31595">
    <property type="entry name" value="LONG-CHAIN-ALCOHOL O-FATTY-ACYLTRANSFERASE 3-RELATED"/>
    <property type="match status" value="1"/>
</dbReference>
<sequence length="326" mass="36851">MLTFSKLVPIGWIAHLGTCFYLVRPLRSLSYRALLTIVPCAVLLYAGSQNLPYFHISSVMTVSLYWMISIRLVDLIVFSPEKPLSLLSYIGKFLWFLFPIVKCNYNYPIIFDVISAGIKLLLAHWVYRWFLICEPSDSYAQMGMFYLFICTGTYITDVQIALVRLITRDKYTILSFNDFPFKSRSIREFWGRRYNQLVSSLLKESVFEPTRRLFSFSSAVAALTSFIVSGLLHAHVAVACFGASSPLPAFIFFLLQGAACCAESFFSIKLPTPAGIVVTHMFLLVTAPLYVGLFTRAGSTYFPLNPPPLLNAKWLPQLPISSFSPK</sequence>
<feature type="transmembrane region" description="Helical" evidence="8">
    <location>
        <begin position="143"/>
        <end position="166"/>
    </location>
</feature>
<evidence type="ECO:0000313" key="13">
    <source>
        <dbReference type="Proteomes" id="UP000663877"/>
    </source>
</evidence>
<evidence type="ECO:0000256" key="2">
    <source>
        <dbReference type="ARBA" id="ARBA00005179"/>
    </source>
</evidence>
<dbReference type="OrthoDB" id="1077582at2759"/>
<keyword evidence="6 8" id="KW-1133">Transmembrane helix</keyword>
<keyword evidence="4" id="KW-0808">Transferase</keyword>
<dbReference type="Proteomes" id="UP000663877">
    <property type="component" value="Unassembled WGS sequence"/>
</dbReference>
<name>A0A815LTK6_9BILA</name>
<evidence type="ECO:0000256" key="1">
    <source>
        <dbReference type="ARBA" id="ARBA00004141"/>
    </source>
</evidence>
<gene>
    <name evidence="10" type="ORF">BJG266_LOCUS38363</name>
    <name evidence="11" type="ORF">QVE165_LOCUS55232</name>
</gene>
<keyword evidence="7 8" id="KW-0472">Membrane</keyword>
<dbReference type="GO" id="GO:0016020">
    <property type="term" value="C:membrane"/>
    <property type="evidence" value="ECO:0007669"/>
    <property type="project" value="UniProtKB-SubCell"/>
</dbReference>
<comment type="similarity">
    <text evidence="3">Belongs to the wax synthase family.</text>
</comment>
<dbReference type="EMBL" id="CAJNOI010001440">
    <property type="protein sequence ID" value="CAF1413771.1"/>
    <property type="molecule type" value="Genomic_DNA"/>
</dbReference>
<accession>A0A815LTK6</accession>
<evidence type="ECO:0000256" key="5">
    <source>
        <dbReference type="ARBA" id="ARBA00022692"/>
    </source>
</evidence>
<evidence type="ECO:0000256" key="8">
    <source>
        <dbReference type="SAM" id="Phobius"/>
    </source>
</evidence>
<feature type="transmembrane region" description="Helical" evidence="8">
    <location>
        <begin position="6"/>
        <end position="23"/>
    </location>
</feature>
<evidence type="ECO:0000313" key="11">
    <source>
        <dbReference type="EMBL" id="CAF1618389.1"/>
    </source>
</evidence>
<dbReference type="Proteomes" id="UP000663832">
    <property type="component" value="Unassembled WGS sequence"/>
</dbReference>
<keyword evidence="12" id="KW-1185">Reference proteome</keyword>
<feature type="transmembrane region" description="Helical" evidence="8">
    <location>
        <begin position="213"/>
        <end position="238"/>
    </location>
</feature>
<comment type="caution">
    <text evidence="10">The sequence shown here is derived from an EMBL/GenBank/DDBJ whole genome shotgun (WGS) entry which is preliminary data.</text>
</comment>
<dbReference type="GO" id="GO:0006629">
    <property type="term" value="P:lipid metabolic process"/>
    <property type="evidence" value="ECO:0007669"/>
    <property type="project" value="InterPro"/>
</dbReference>
<feature type="transmembrane region" description="Helical" evidence="8">
    <location>
        <begin position="84"/>
        <end position="101"/>
    </location>
</feature>
<feature type="transmembrane region" description="Helical" evidence="8">
    <location>
        <begin position="250"/>
        <end position="268"/>
    </location>
</feature>
<keyword evidence="5 8" id="KW-0812">Transmembrane</keyword>
<dbReference type="InterPro" id="IPR032805">
    <property type="entry name" value="Wax_synthase_dom"/>
</dbReference>
<evidence type="ECO:0000313" key="12">
    <source>
        <dbReference type="Proteomes" id="UP000663832"/>
    </source>
</evidence>
<feature type="transmembrane region" description="Helical" evidence="8">
    <location>
        <begin position="107"/>
        <end position="131"/>
    </location>
</feature>
<feature type="domain" description="Wax synthase" evidence="9">
    <location>
        <begin position="180"/>
        <end position="255"/>
    </location>
</feature>
<protein>
    <recommendedName>
        <fullName evidence="9">Wax synthase domain-containing protein</fullName>
    </recommendedName>
</protein>
<dbReference type="Pfam" id="PF13813">
    <property type="entry name" value="MBOAT_2"/>
    <property type="match status" value="1"/>
</dbReference>
<comment type="pathway">
    <text evidence="2">Secondary metabolite biosynthesis.</text>
</comment>
<evidence type="ECO:0000256" key="4">
    <source>
        <dbReference type="ARBA" id="ARBA00022679"/>
    </source>
</evidence>